<dbReference type="EMBL" id="VFRA01000001">
    <property type="protein sequence ID" value="TQO20064.1"/>
    <property type="molecule type" value="Genomic_DNA"/>
</dbReference>
<reference evidence="3 4" key="1">
    <citation type="submission" date="2019-06" db="EMBL/GenBank/DDBJ databases">
        <title>Sequencing the genomes of 1000 actinobacteria strains.</title>
        <authorList>
            <person name="Klenk H.-P."/>
        </authorList>
    </citation>
    <scope>NUCLEOTIDE SEQUENCE [LARGE SCALE GENOMIC DNA]</scope>
    <source>
        <strain evidence="3 4">DSM 21947</strain>
    </source>
</reference>
<dbReference type="OrthoDB" id="9793325at2"/>
<evidence type="ECO:0000256" key="2">
    <source>
        <dbReference type="ARBA" id="ARBA00023002"/>
    </source>
</evidence>
<comment type="similarity">
    <text evidence="1">Belongs to the short-chain dehydrogenases/reductases (SDR) family.</text>
</comment>
<dbReference type="GO" id="GO:0016491">
    <property type="term" value="F:oxidoreductase activity"/>
    <property type="evidence" value="ECO:0007669"/>
    <property type="project" value="UniProtKB-KW"/>
</dbReference>
<organism evidence="3 4">
    <name type="scientific">Rhodoglobus vestalii</name>
    <dbReference type="NCBI Taxonomy" id="193384"/>
    <lineage>
        <taxon>Bacteria</taxon>
        <taxon>Bacillati</taxon>
        <taxon>Actinomycetota</taxon>
        <taxon>Actinomycetes</taxon>
        <taxon>Micrococcales</taxon>
        <taxon>Microbacteriaceae</taxon>
        <taxon>Rhodoglobus</taxon>
    </lineage>
</organism>
<dbReference type="SUPFAM" id="SSF51735">
    <property type="entry name" value="NAD(P)-binding Rossmann-fold domains"/>
    <property type="match status" value="1"/>
</dbReference>
<keyword evidence="4" id="KW-1185">Reference proteome</keyword>
<dbReference type="AlphaFoldDB" id="A0A8H2PY74"/>
<sequence>MDLDVRERTAVVTGGSSGIGLACVTRLLAEGANVVTCARDRERLDAAIAPLDAQYPAQLSWQTADVRTGQEVDDLINAGVKKFGAIDMIVNNAGQSLSSNFDSTTDADWMSEFQLKFFGVINVLRAARPWLTQSEVASVVNINAVLARQPNANLIATSATRAGLLNLSKSLSVDFSDDNIRVNSVCVGVIDTGQMRRRYRAAESELSFDQWYEQLSLNLGTNIPRLGRPEEVAAAVAFLLSPLSGYTTGAVLDVAGGIGRYV</sequence>
<dbReference type="FunFam" id="3.40.50.720:FF:000084">
    <property type="entry name" value="Short-chain dehydrogenase reductase"/>
    <property type="match status" value="1"/>
</dbReference>
<evidence type="ECO:0000313" key="4">
    <source>
        <dbReference type="Proteomes" id="UP000316560"/>
    </source>
</evidence>
<dbReference type="Pfam" id="PF13561">
    <property type="entry name" value="adh_short_C2"/>
    <property type="match status" value="1"/>
</dbReference>
<dbReference type="InterPro" id="IPR002347">
    <property type="entry name" value="SDR_fam"/>
</dbReference>
<keyword evidence="2" id="KW-0560">Oxidoreductase</keyword>
<dbReference type="PANTHER" id="PTHR42879:SF6">
    <property type="entry name" value="NADPH-DEPENDENT REDUCTASE BACG"/>
    <property type="match status" value="1"/>
</dbReference>
<accession>A0A8H2PY74</accession>
<dbReference type="InterPro" id="IPR050259">
    <property type="entry name" value="SDR"/>
</dbReference>
<gene>
    <name evidence="3" type="ORF">FB472_1674</name>
</gene>
<evidence type="ECO:0000256" key="1">
    <source>
        <dbReference type="ARBA" id="ARBA00006484"/>
    </source>
</evidence>
<dbReference type="InterPro" id="IPR036291">
    <property type="entry name" value="NAD(P)-bd_dom_sf"/>
</dbReference>
<dbReference type="PROSITE" id="PS51257">
    <property type="entry name" value="PROKAR_LIPOPROTEIN"/>
    <property type="match status" value="1"/>
</dbReference>
<dbReference type="RefSeq" id="WP_141990472.1">
    <property type="nucleotide sequence ID" value="NZ_VFRA01000001.1"/>
</dbReference>
<protein>
    <submittedName>
        <fullName evidence="3">NAD(P)-dependent dehydrogenase (Short-subunit alcohol dehydrogenase family)</fullName>
    </submittedName>
</protein>
<dbReference type="NCBIfam" id="NF005468">
    <property type="entry name" value="PRK07062.1"/>
    <property type="match status" value="1"/>
</dbReference>
<proteinExistence type="inferred from homology"/>
<dbReference type="PANTHER" id="PTHR42879">
    <property type="entry name" value="3-OXOACYL-(ACYL-CARRIER-PROTEIN) REDUCTASE"/>
    <property type="match status" value="1"/>
</dbReference>
<name>A0A8H2PY74_9MICO</name>
<dbReference type="PRINTS" id="PR00080">
    <property type="entry name" value="SDRFAMILY"/>
</dbReference>
<dbReference type="Proteomes" id="UP000316560">
    <property type="component" value="Unassembled WGS sequence"/>
</dbReference>
<evidence type="ECO:0000313" key="3">
    <source>
        <dbReference type="EMBL" id="TQO20064.1"/>
    </source>
</evidence>
<comment type="caution">
    <text evidence="3">The sequence shown here is derived from an EMBL/GenBank/DDBJ whole genome shotgun (WGS) entry which is preliminary data.</text>
</comment>
<dbReference type="PRINTS" id="PR00081">
    <property type="entry name" value="GDHRDH"/>
</dbReference>
<dbReference type="Gene3D" id="3.40.50.720">
    <property type="entry name" value="NAD(P)-binding Rossmann-like Domain"/>
    <property type="match status" value="1"/>
</dbReference>